<evidence type="ECO:0000256" key="1">
    <source>
        <dbReference type="SAM" id="MobiDB-lite"/>
    </source>
</evidence>
<protein>
    <submittedName>
        <fullName evidence="2">Uncharacterized protein</fullName>
    </submittedName>
</protein>
<reference evidence="2 3" key="1">
    <citation type="submission" date="2017-12" db="EMBL/GenBank/DDBJ databases">
        <title>High-resolution comparative analysis of great ape genomes.</title>
        <authorList>
            <person name="Pollen A."/>
            <person name="Hastie A."/>
            <person name="Hormozdiari F."/>
            <person name="Dougherty M."/>
            <person name="Liu R."/>
            <person name="Chaisson M."/>
            <person name="Hoppe E."/>
            <person name="Hill C."/>
            <person name="Pang A."/>
            <person name="Hillier L."/>
            <person name="Baker C."/>
            <person name="Armstrong J."/>
            <person name="Shendure J."/>
            <person name="Paten B."/>
            <person name="Wilson R."/>
            <person name="Chao H."/>
            <person name="Schneider V."/>
            <person name="Ventura M."/>
            <person name="Kronenberg Z."/>
            <person name="Murali S."/>
            <person name="Gordon D."/>
            <person name="Cantsilieris S."/>
            <person name="Munson K."/>
            <person name="Nelson B."/>
            <person name="Raja A."/>
            <person name="Underwood J."/>
            <person name="Diekhans M."/>
            <person name="Fiddes I."/>
            <person name="Haussler D."/>
            <person name="Eichler E."/>
        </authorList>
    </citation>
    <scope>NUCLEOTIDE SEQUENCE [LARGE SCALE GENOMIC DNA]</scope>
    <source>
        <strain evidence="2">Yerkes chimp pedigree #C0471</strain>
    </source>
</reference>
<feature type="compositionally biased region" description="Polar residues" evidence="1">
    <location>
        <begin position="60"/>
        <end position="75"/>
    </location>
</feature>
<dbReference type="AlphaFoldDB" id="A0A2J8MU53"/>
<sequence>MRATCVSESVWDFRAACNCSLTQPQPTDTSSVIKTEQVHTQENRNIRPCKNMCKNDHSSNTHSSQKVETIQMSMN</sequence>
<dbReference type="EMBL" id="NBAG03000244">
    <property type="protein sequence ID" value="PNI63047.1"/>
    <property type="molecule type" value="Genomic_DNA"/>
</dbReference>
<organism evidence="2 3">
    <name type="scientific">Pan troglodytes</name>
    <name type="common">Chimpanzee</name>
    <dbReference type="NCBI Taxonomy" id="9598"/>
    <lineage>
        <taxon>Eukaryota</taxon>
        <taxon>Metazoa</taxon>
        <taxon>Chordata</taxon>
        <taxon>Craniata</taxon>
        <taxon>Vertebrata</taxon>
        <taxon>Euteleostomi</taxon>
        <taxon>Mammalia</taxon>
        <taxon>Eutheria</taxon>
        <taxon>Euarchontoglires</taxon>
        <taxon>Primates</taxon>
        <taxon>Haplorrhini</taxon>
        <taxon>Catarrhini</taxon>
        <taxon>Hominidae</taxon>
        <taxon>Pan</taxon>
    </lineage>
</organism>
<evidence type="ECO:0000313" key="3">
    <source>
        <dbReference type="Proteomes" id="UP000236370"/>
    </source>
</evidence>
<name>A0A2J8MU53_PANTR</name>
<evidence type="ECO:0000313" key="2">
    <source>
        <dbReference type="EMBL" id="PNI63047.1"/>
    </source>
</evidence>
<gene>
    <name evidence="2" type="ORF">CK820_G0017364</name>
</gene>
<comment type="caution">
    <text evidence="2">The sequence shown here is derived from an EMBL/GenBank/DDBJ whole genome shotgun (WGS) entry which is preliminary data.</text>
</comment>
<dbReference type="Proteomes" id="UP000236370">
    <property type="component" value="Unassembled WGS sequence"/>
</dbReference>
<proteinExistence type="predicted"/>
<accession>A0A2J8MU53</accession>
<feature type="region of interest" description="Disordered" evidence="1">
    <location>
        <begin position="48"/>
        <end position="75"/>
    </location>
</feature>